<keyword evidence="3" id="KW-1185">Reference proteome</keyword>
<reference evidence="2 3" key="1">
    <citation type="submission" date="2016-09" db="EMBL/GenBank/DDBJ databases">
        <authorList>
            <person name="Capua I."/>
            <person name="De Benedictis P."/>
            <person name="Joannis T."/>
            <person name="Lombin L.H."/>
            <person name="Cattoli G."/>
        </authorList>
    </citation>
    <scope>NUCLEOTIDE SEQUENCE [LARGE SCALE GENOMIC DNA]</scope>
    <source>
        <strain evidence="2 3">A7P-90m</strain>
    </source>
</reference>
<dbReference type="InterPro" id="IPR018551">
    <property type="entry name" value="DUF2007"/>
</dbReference>
<dbReference type="OrthoDB" id="1467917at2"/>
<dbReference type="RefSeq" id="WP_092438227.1">
    <property type="nucleotide sequence ID" value="NZ_FMYP01000030.1"/>
</dbReference>
<evidence type="ECO:0000313" key="3">
    <source>
        <dbReference type="Proteomes" id="UP000199452"/>
    </source>
</evidence>
<name>A0A1G6LDV4_9BACT</name>
<dbReference type="Pfam" id="PF09413">
    <property type="entry name" value="DUF2007"/>
    <property type="match status" value="1"/>
</dbReference>
<dbReference type="EMBL" id="FMYP01000030">
    <property type="protein sequence ID" value="SDC41401.1"/>
    <property type="molecule type" value="Genomic_DNA"/>
</dbReference>
<sequence>MEGWVAVYCCDQIFKAELARQHLANNDLMAMVVNKKDSFYVTIGDVEVYVAQEDVEMATNLLKDF</sequence>
<protein>
    <submittedName>
        <fullName evidence="2">Putative signal transducing protein</fullName>
    </submittedName>
</protein>
<dbReference type="AlphaFoldDB" id="A0A1G6LDV4"/>
<organism evidence="2 3">
    <name type="scientific">Williamwhitmania taraxaci</name>
    <dbReference type="NCBI Taxonomy" id="1640674"/>
    <lineage>
        <taxon>Bacteria</taxon>
        <taxon>Pseudomonadati</taxon>
        <taxon>Bacteroidota</taxon>
        <taxon>Bacteroidia</taxon>
        <taxon>Bacteroidales</taxon>
        <taxon>Williamwhitmaniaceae</taxon>
        <taxon>Williamwhitmania</taxon>
    </lineage>
</organism>
<feature type="domain" description="DUF2007" evidence="1">
    <location>
        <begin position="4"/>
        <end position="65"/>
    </location>
</feature>
<evidence type="ECO:0000259" key="1">
    <source>
        <dbReference type="Pfam" id="PF09413"/>
    </source>
</evidence>
<evidence type="ECO:0000313" key="2">
    <source>
        <dbReference type="EMBL" id="SDC41401.1"/>
    </source>
</evidence>
<proteinExistence type="predicted"/>
<dbReference type="Proteomes" id="UP000199452">
    <property type="component" value="Unassembled WGS sequence"/>
</dbReference>
<gene>
    <name evidence="2" type="ORF">SAMN05216323_103037</name>
</gene>
<accession>A0A1G6LDV4</accession>
<dbReference type="STRING" id="1640674.SAMN05216323_103037"/>